<dbReference type="PRINTS" id="PR00411">
    <property type="entry name" value="PNDRDTASEI"/>
</dbReference>
<feature type="compositionally biased region" description="Low complexity" evidence="2">
    <location>
        <begin position="9"/>
        <end position="22"/>
    </location>
</feature>
<evidence type="ECO:0000256" key="1">
    <source>
        <dbReference type="ARBA" id="ARBA00023002"/>
    </source>
</evidence>
<name>A0A931HZZ0_9HYPH</name>
<dbReference type="PANTHER" id="PTHR13847:SF289">
    <property type="entry name" value="GLYCINE OXIDASE"/>
    <property type="match status" value="1"/>
</dbReference>
<keyword evidence="5" id="KW-1185">Reference proteome</keyword>
<dbReference type="EMBL" id="JADZLT010000040">
    <property type="protein sequence ID" value="MBH0236810.1"/>
    <property type="molecule type" value="Genomic_DNA"/>
</dbReference>
<gene>
    <name evidence="4" type="ORF">I5731_03155</name>
</gene>
<sequence length="358" mass="37659">MPRAVLTTPVPSSSSSSVRPPGRSVDVAVLGAGVAGLVTAVTALRAGLSVAVYERGPRDFSASAGYKAGGMLAPFCEADGAEADVVDLGLRSMALWPTLHDGVVIRGSLVVAPPRDAAGLARFGRLTEGHEPADAARIGDLEPDLAGRFRSGLFFPGEGHLDPRQTLGALRDQLEAAGVAVRFDWRGDPDAIAAGRIVDARGLGARDRFADLRGVKGEMVVIRSRDVAISRPVRLLHHRHPLYLVPRGEGVYMIGATTVESDVGEAVTVRSAGELLTQAYALHPAFGEAEIIEFNAGLRPAFPGNEPRIVEDGRVIAVNGLYRHGWLIAPALAEDIVARIVGAAPASKKHEVFHADPA</sequence>
<keyword evidence="1" id="KW-0560">Oxidoreductase</keyword>
<evidence type="ECO:0000256" key="2">
    <source>
        <dbReference type="SAM" id="MobiDB-lite"/>
    </source>
</evidence>
<evidence type="ECO:0000313" key="4">
    <source>
        <dbReference type="EMBL" id="MBH0236810.1"/>
    </source>
</evidence>
<proteinExistence type="predicted"/>
<evidence type="ECO:0000313" key="5">
    <source>
        <dbReference type="Proteomes" id="UP000631694"/>
    </source>
</evidence>
<reference evidence="4" key="1">
    <citation type="submission" date="2020-12" db="EMBL/GenBank/DDBJ databases">
        <title>Methylobrevis albus sp. nov., isolated from fresh water lack sediment.</title>
        <authorList>
            <person name="Zou Q."/>
        </authorList>
    </citation>
    <scope>NUCLEOTIDE SEQUENCE</scope>
    <source>
        <strain evidence="4">L22</strain>
    </source>
</reference>
<dbReference type="AlphaFoldDB" id="A0A931HZZ0"/>
<protein>
    <submittedName>
        <fullName evidence="4">FAD-dependent oxidoreductase</fullName>
    </submittedName>
</protein>
<dbReference type="Gene3D" id="3.50.50.60">
    <property type="entry name" value="FAD/NAD(P)-binding domain"/>
    <property type="match status" value="1"/>
</dbReference>
<dbReference type="PANTHER" id="PTHR13847">
    <property type="entry name" value="SARCOSINE DEHYDROGENASE-RELATED"/>
    <property type="match status" value="1"/>
</dbReference>
<feature type="region of interest" description="Disordered" evidence="2">
    <location>
        <begin position="1"/>
        <end position="22"/>
    </location>
</feature>
<feature type="domain" description="FAD dependent oxidoreductase" evidence="3">
    <location>
        <begin position="26"/>
        <end position="338"/>
    </location>
</feature>
<organism evidence="4 5">
    <name type="scientific">Methylobrevis albus</name>
    <dbReference type="NCBI Taxonomy" id="2793297"/>
    <lineage>
        <taxon>Bacteria</taxon>
        <taxon>Pseudomonadati</taxon>
        <taxon>Pseudomonadota</taxon>
        <taxon>Alphaproteobacteria</taxon>
        <taxon>Hyphomicrobiales</taxon>
        <taxon>Pleomorphomonadaceae</taxon>
        <taxon>Methylobrevis</taxon>
    </lineage>
</organism>
<dbReference type="Pfam" id="PF01266">
    <property type="entry name" value="DAO"/>
    <property type="match status" value="1"/>
</dbReference>
<dbReference type="Gene3D" id="3.30.9.10">
    <property type="entry name" value="D-Amino Acid Oxidase, subunit A, domain 2"/>
    <property type="match status" value="1"/>
</dbReference>
<dbReference type="InterPro" id="IPR006076">
    <property type="entry name" value="FAD-dep_OxRdtase"/>
</dbReference>
<dbReference type="SUPFAM" id="SSF51971">
    <property type="entry name" value="Nucleotide-binding domain"/>
    <property type="match status" value="1"/>
</dbReference>
<accession>A0A931HZZ0</accession>
<dbReference type="Proteomes" id="UP000631694">
    <property type="component" value="Unassembled WGS sequence"/>
</dbReference>
<dbReference type="InterPro" id="IPR036188">
    <property type="entry name" value="FAD/NAD-bd_sf"/>
</dbReference>
<dbReference type="SUPFAM" id="SSF54373">
    <property type="entry name" value="FAD-linked reductases, C-terminal domain"/>
    <property type="match status" value="1"/>
</dbReference>
<comment type="caution">
    <text evidence="4">The sequence shown here is derived from an EMBL/GenBank/DDBJ whole genome shotgun (WGS) entry which is preliminary data.</text>
</comment>
<evidence type="ECO:0000259" key="3">
    <source>
        <dbReference type="Pfam" id="PF01266"/>
    </source>
</evidence>
<dbReference type="GO" id="GO:0016491">
    <property type="term" value="F:oxidoreductase activity"/>
    <property type="evidence" value="ECO:0007669"/>
    <property type="project" value="UniProtKB-KW"/>
</dbReference>
<dbReference type="GO" id="GO:0005737">
    <property type="term" value="C:cytoplasm"/>
    <property type="evidence" value="ECO:0007669"/>
    <property type="project" value="TreeGrafter"/>
</dbReference>